<feature type="domain" description="tRNA(Ile)-lysidine/2-thiocytidine synthase N-terminal" evidence="7">
    <location>
        <begin position="30"/>
        <end position="225"/>
    </location>
</feature>
<dbReference type="AlphaFoldDB" id="A0A2T6ZDV1"/>
<dbReference type="CDD" id="cd01992">
    <property type="entry name" value="TilS_N"/>
    <property type="match status" value="1"/>
</dbReference>
<organism evidence="8 9">
    <name type="scientific">Tuber borchii</name>
    <name type="common">White truffle</name>
    <dbReference type="NCBI Taxonomy" id="42251"/>
    <lineage>
        <taxon>Eukaryota</taxon>
        <taxon>Fungi</taxon>
        <taxon>Dikarya</taxon>
        <taxon>Ascomycota</taxon>
        <taxon>Pezizomycotina</taxon>
        <taxon>Pezizomycetes</taxon>
        <taxon>Pezizales</taxon>
        <taxon>Tuberaceae</taxon>
        <taxon>Tuber</taxon>
    </lineage>
</organism>
<dbReference type="Pfam" id="PF01171">
    <property type="entry name" value="ATP_bind_3"/>
    <property type="match status" value="1"/>
</dbReference>
<dbReference type="STRING" id="42251.A0A2T6ZDV1"/>
<dbReference type="NCBIfam" id="TIGR02432">
    <property type="entry name" value="lysidine_TilS_N"/>
    <property type="match status" value="1"/>
</dbReference>
<dbReference type="Proteomes" id="UP000244722">
    <property type="component" value="Unassembled WGS sequence"/>
</dbReference>
<dbReference type="EC" id="6.3.4.19" evidence="1"/>
<evidence type="ECO:0000259" key="7">
    <source>
        <dbReference type="Pfam" id="PF01171"/>
    </source>
</evidence>
<dbReference type="GO" id="GO:0008033">
    <property type="term" value="P:tRNA processing"/>
    <property type="evidence" value="ECO:0007669"/>
    <property type="project" value="UniProtKB-KW"/>
</dbReference>
<evidence type="ECO:0000313" key="9">
    <source>
        <dbReference type="Proteomes" id="UP000244722"/>
    </source>
</evidence>
<dbReference type="PANTHER" id="PTHR43033">
    <property type="entry name" value="TRNA(ILE)-LYSIDINE SYNTHASE-RELATED"/>
    <property type="match status" value="1"/>
</dbReference>
<dbReference type="EMBL" id="NESQ01000355">
    <property type="protein sequence ID" value="PUU73662.1"/>
    <property type="molecule type" value="Genomic_DNA"/>
</dbReference>
<dbReference type="GO" id="GO:0032267">
    <property type="term" value="F:tRNA(Ile)-lysidine synthase activity"/>
    <property type="evidence" value="ECO:0007669"/>
    <property type="project" value="UniProtKB-EC"/>
</dbReference>
<dbReference type="InterPro" id="IPR011063">
    <property type="entry name" value="TilS/TtcA_N"/>
</dbReference>
<keyword evidence="9" id="KW-1185">Reference proteome</keyword>
<proteinExistence type="inferred from homology"/>
<evidence type="ECO:0000256" key="4">
    <source>
        <dbReference type="ARBA" id="ARBA00022741"/>
    </source>
</evidence>
<keyword evidence="3" id="KW-0819">tRNA processing</keyword>
<keyword evidence="2" id="KW-0436">Ligase</keyword>
<dbReference type="PANTHER" id="PTHR43033:SF1">
    <property type="entry name" value="TRNA(ILE)-LYSIDINE SYNTHASE-RELATED"/>
    <property type="match status" value="1"/>
</dbReference>
<dbReference type="InterPro" id="IPR012094">
    <property type="entry name" value="tRNA_Ile_lys_synt"/>
</dbReference>
<protein>
    <recommendedName>
        <fullName evidence="1">tRNA(Ile)-lysidine synthetase</fullName>
        <ecNumber evidence="1">6.3.4.19</ecNumber>
    </recommendedName>
</protein>
<dbReference type="OrthoDB" id="434144at2759"/>
<keyword evidence="5" id="KW-0067">ATP-binding</keyword>
<dbReference type="GO" id="GO:0005524">
    <property type="term" value="F:ATP binding"/>
    <property type="evidence" value="ECO:0007669"/>
    <property type="project" value="UniProtKB-KW"/>
</dbReference>
<dbReference type="HAMAP" id="MF_01161">
    <property type="entry name" value="tRNA_Ile_lys_synt"/>
    <property type="match status" value="1"/>
</dbReference>
<evidence type="ECO:0000256" key="5">
    <source>
        <dbReference type="ARBA" id="ARBA00022840"/>
    </source>
</evidence>
<accession>A0A2T6ZDV1</accession>
<dbReference type="InterPro" id="IPR014729">
    <property type="entry name" value="Rossmann-like_a/b/a_fold"/>
</dbReference>
<dbReference type="InterPro" id="IPR012795">
    <property type="entry name" value="tRNA_Ile_lys_synt_N"/>
</dbReference>
<sequence length="481" mass="53346">MVRLNSISLSEYAEFLHRLWPGAGLPARLGIALSGGVDSMALAYLTSCLFSSHNKPPSAIHAFVVDHKARPESTAEARSVAQLVKETYGFTAHVLPLTWTLSPIDLLNGFETRARIARYQAIGRSCVENQVEKLLLAHHADDQAETVLMRLLAGSKMQGLAGMRAVARIPECGDVFGAERVVVGRPLLGIEKGRLRATCLENKVCWFEDKTNQDATLTRRNAVRKLLSASPPRLPRALQGPSLVALAQRAEARSKSARDQASVVLNEDCNLFFDPATGSLQLQLPPEIRGIQPRVLQNLLAQVVETISPLPRVETQSLQTAVKNILSIQRKPFTAAGLKWTYRLDKTLFLQRQNYTSRSRELCRMIFINNSPGWTPRHLWDGRWWIRLFIPTPSHPAISIQPMEEQDIGPLREKAAQLNMAKQLGQVLKEKLKGEMRYVIPTVYCRGEVLGLPSVGLWLGGGSVEEGVKCEVMFRGRGGSV</sequence>
<comment type="caution">
    <text evidence="8">The sequence shown here is derived from an EMBL/GenBank/DDBJ whole genome shotgun (WGS) entry which is preliminary data.</text>
</comment>
<evidence type="ECO:0000256" key="2">
    <source>
        <dbReference type="ARBA" id="ARBA00022598"/>
    </source>
</evidence>
<evidence type="ECO:0000256" key="6">
    <source>
        <dbReference type="ARBA" id="ARBA00048539"/>
    </source>
</evidence>
<dbReference type="SUPFAM" id="SSF52402">
    <property type="entry name" value="Adenine nucleotide alpha hydrolases-like"/>
    <property type="match status" value="1"/>
</dbReference>
<keyword evidence="4" id="KW-0547">Nucleotide-binding</keyword>
<name>A0A2T6ZDV1_TUBBO</name>
<reference evidence="8 9" key="1">
    <citation type="submission" date="2017-04" db="EMBL/GenBank/DDBJ databases">
        <title>Draft genome sequence of Tuber borchii Vittad., a whitish edible truffle.</title>
        <authorList>
            <consortium name="DOE Joint Genome Institute"/>
            <person name="Murat C."/>
            <person name="Kuo A."/>
            <person name="Barry K.W."/>
            <person name="Clum A."/>
            <person name="Dockter R.B."/>
            <person name="Fauchery L."/>
            <person name="Iotti M."/>
            <person name="Kohler A."/>
            <person name="Labutti K."/>
            <person name="Lindquist E.A."/>
            <person name="Lipzen A."/>
            <person name="Ohm R.A."/>
            <person name="Wang M."/>
            <person name="Grigoriev I.V."/>
            <person name="Zambonelli A."/>
            <person name="Martin F.M."/>
        </authorList>
    </citation>
    <scope>NUCLEOTIDE SEQUENCE [LARGE SCALE GENOMIC DNA]</scope>
    <source>
        <strain evidence="8 9">Tbo3840</strain>
    </source>
</reference>
<evidence type="ECO:0000313" key="8">
    <source>
        <dbReference type="EMBL" id="PUU73662.1"/>
    </source>
</evidence>
<dbReference type="Gene3D" id="3.40.50.620">
    <property type="entry name" value="HUPs"/>
    <property type="match status" value="1"/>
</dbReference>
<comment type="catalytic activity">
    <reaction evidence="6">
        <text>cytidine(34) in tRNA(Ile2) + L-lysine + ATP = lysidine(34) in tRNA(Ile2) + AMP + diphosphate + H(+)</text>
        <dbReference type="Rhea" id="RHEA:43744"/>
        <dbReference type="Rhea" id="RHEA-COMP:10625"/>
        <dbReference type="Rhea" id="RHEA-COMP:10670"/>
        <dbReference type="ChEBI" id="CHEBI:15378"/>
        <dbReference type="ChEBI" id="CHEBI:30616"/>
        <dbReference type="ChEBI" id="CHEBI:32551"/>
        <dbReference type="ChEBI" id="CHEBI:33019"/>
        <dbReference type="ChEBI" id="CHEBI:82748"/>
        <dbReference type="ChEBI" id="CHEBI:83665"/>
        <dbReference type="ChEBI" id="CHEBI:456215"/>
        <dbReference type="EC" id="6.3.4.19"/>
    </reaction>
</comment>
<evidence type="ECO:0000256" key="3">
    <source>
        <dbReference type="ARBA" id="ARBA00022694"/>
    </source>
</evidence>
<evidence type="ECO:0000256" key="1">
    <source>
        <dbReference type="ARBA" id="ARBA00013267"/>
    </source>
</evidence>
<gene>
    <name evidence="8" type="ORF">B9Z19DRAFT_1111068</name>
</gene>